<accession>A0ABR6WT82</accession>
<evidence type="ECO:0000259" key="5">
    <source>
        <dbReference type="Pfam" id="PF01551"/>
    </source>
</evidence>
<dbReference type="CDD" id="cd12797">
    <property type="entry name" value="M23_peptidase"/>
    <property type="match status" value="1"/>
</dbReference>
<evidence type="ECO:0000256" key="4">
    <source>
        <dbReference type="SAM" id="SignalP"/>
    </source>
</evidence>
<evidence type="ECO:0000256" key="2">
    <source>
        <dbReference type="SAM" id="Coils"/>
    </source>
</evidence>
<dbReference type="PANTHER" id="PTHR21666">
    <property type="entry name" value="PEPTIDASE-RELATED"/>
    <property type="match status" value="1"/>
</dbReference>
<sequence>MKKQKIISGFVTGSLVLAFLAVPVNATSLSEQLAQSSARQAAAQFQVDMTQNTIDGIEVEVSKVNDEVNRISGVIGSINTDISGIEANIAKTQDELGIAEAKKAEQEASMSERVRTMYMYGNGSIIEYLFSATDFSDFVTKLDMSRYIIAADKDSINALEETKAVIDQKKASIEADRLKTVQKKTEQETALSEQENVKAQKDQLLAQNQTVLTQYQAIADSEAATSADIQGQLEAYYASQAAQASQSAPSGAGDAGSGGVSDGADGSSGDAGGSNSGSGTTPSYSSGYQWPCGGEITSEFGYRDDPLNPGTTRYHSGVDIGASTGTAVACAGNGTVISAGWNGGYGNCVIVDIGNGLSAVYGHLSAINVSAGETVSIGQTVGAVGSTGDSTGPHLHFEIRQYGTAVNPGSYV</sequence>
<feature type="compositionally biased region" description="Low complexity" evidence="3">
    <location>
        <begin position="277"/>
        <end position="286"/>
    </location>
</feature>
<dbReference type="Proteomes" id="UP000603234">
    <property type="component" value="Unassembled WGS sequence"/>
</dbReference>
<proteinExistence type="predicted"/>
<dbReference type="Gene3D" id="6.10.250.3150">
    <property type="match status" value="1"/>
</dbReference>
<dbReference type="InterPro" id="IPR050570">
    <property type="entry name" value="Cell_wall_metabolism_enzyme"/>
</dbReference>
<keyword evidence="2" id="KW-0175">Coiled coil</keyword>
<dbReference type="SUPFAM" id="SSF51261">
    <property type="entry name" value="Duplicated hybrid motif"/>
    <property type="match status" value="1"/>
</dbReference>
<gene>
    <name evidence="7" type="ORF">GH808_05115</name>
</gene>
<feature type="chain" id="PRO_5046775373" evidence="4">
    <location>
        <begin position="27"/>
        <end position="412"/>
    </location>
</feature>
<feature type="coiled-coil region" evidence="2">
    <location>
        <begin position="82"/>
        <end position="109"/>
    </location>
</feature>
<feature type="region of interest" description="Disordered" evidence="3">
    <location>
        <begin position="246"/>
        <end position="286"/>
    </location>
</feature>
<dbReference type="EMBL" id="WJBC01000005">
    <property type="protein sequence ID" value="MBC3803814.1"/>
    <property type="molecule type" value="Genomic_DNA"/>
</dbReference>
<feature type="signal peptide" evidence="4">
    <location>
        <begin position="1"/>
        <end position="26"/>
    </location>
</feature>
<dbReference type="PANTHER" id="PTHR21666:SF270">
    <property type="entry name" value="MUREIN HYDROLASE ACTIVATOR ENVC"/>
    <property type="match status" value="1"/>
</dbReference>
<reference evidence="7 8" key="1">
    <citation type="journal article" date="2020" name="mSystems">
        <title>Defining Genomic and Predicted Metabolic Features of the Acetobacterium Genus.</title>
        <authorList>
            <person name="Ross D.E."/>
            <person name="Marshall C.W."/>
            <person name="Gulliver D."/>
            <person name="May H.D."/>
            <person name="Norman R.S."/>
        </authorList>
    </citation>
    <scope>NUCLEOTIDE SEQUENCE [LARGE SCALE GENOMIC DNA]</scope>
    <source>
        <strain evidence="7 8">DSM 8238</strain>
    </source>
</reference>
<evidence type="ECO:0000313" key="8">
    <source>
        <dbReference type="Proteomes" id="UP000603234"/>
    </source>
</evidence>
<dbReference type="Pfam" id="PF24568">
    <property type="entry name" value="CC_PcsB"/>
    <property type="match status" value="1"/>
</dbReference>
<keyword evidence="1 4" id="KW-0732">Signal</keyword>
<evidence type="ECO:0000256" key="1">
    <source>
        <dbReference type="ARBA" id="ARBA00022729"/>
    </source>
</evidence>
<protein>
    <submittedName>
        <fullName evidence="7">Peptidoglycan DD-metalloendopeptidase family protein</fullName>
    </submittedName>
</protein>
<dbReference type="InterPro" id="IPR057309">
    <property type="entry name" value="PcsB_CC"/>
</dbReference>
<dbReference type="Gene3D" id="2.70.70.10">
    <property type="entry name" value="Glucose Permease (Domain IIA)"/>
    <property type="match status" value="1"/>
</dbReference>
<feature type="domain" description="Peptidoglycan hydrolase PcsB coiled-coil" evidence="6">
    <location>
        <begin position="100"/>
        <end position="169"/>
    </location>
</feature>
<evidence type="ECO:0000259" key="6">
    <source>
        <dbReference type="Pfam" id="PF24568"/>
    </source>
</evidence>
<organism evidence="7 8">
    <name type="scientific">Acetobacterium fimetarium</name>
    <dbReference type="NCBI Taxonomy" id="52691"/>
    <lineage>
        <taxon>Bacteria</taxon>
        <taxon>Bacillati</taxon>
        <taxon>Bacillota</taxon>
        <taxon>Clostridia</taxon>
        <taxon>Eubacteriales</taxon>
        <taxon>Eubacteriaceae</taxon>
        <taxon>Acetobacterium</taxon>
    </lineage>
</organism>
<dbReference type="InterPro" id="IPR011055">
    <property type="entry name" value="Dup_hybrid_motif"/>
</dbReference>
<keyword evidence="8" id="KW-1185">Reference proteome</keyword>
<feature type="domain" description="M23ase beta-sheet core" evidence="5">
    <location>
        <begin position="314"/>
        <end position="408"/>
    </location>
</feature>
<dbReference type="Pfam" id="PF01551">
    <property type="entry name" value="Peptidase_M23"/>
    <property type="match status" value="1"/>
</dbReference>
<evidence type="ECO:0000256" key="3">
    <source>
        <dbReference type="SAM" id="MobiDB-lite"/>
    </source>
</evidence>
<dbReference type="InterPro" id="IPR016047">
    <property type="entry name" value="M23ase_b-sheet_dom"/>
</dbReference>
<evidence type="ECO:0000313" key="7">
    <source>
        <dbReference type="EMBL" id="MBC3803814.1"/>
    </source>
</evidence>
<dbReference type="RefSeq" id="WP_186841725.1">
    <property type="nucleotide sequence ID" value="NZ_WJBC01000005.1"/>
</dbReference>
<comment type="caution">
    <text evidence="7">The sequence shown here is derived from an EMBL/GenBank/DDBJ whole genome shotgun (WGS) entry which is preliminary data.</text>
</comment>
<name>A0ABR6WT82_9FIRM</name>